<dbReference type="Proteomes" id="UP000566819">
    <property type="component" value="Unassembled WGS sequence"/>
</dbReference>
<dbReference type="OrthoDB" id="37537at2759"/>
<proteinExistence type="predicted"/>
<dbReference type="InterPro" id="IPR023210">
    <property type="entry name" value="NADP_OxRdtase_dom"/>
</dbReference>
<protein>
    <recommendedName>
        <fullName evidence="2">NADP-dependent oxidoreductase domain-containing protein</fullName>
    </recommendedName>
</protein>
<organism evidence="3 4">
    <name type="scientific">Cudoniella acicularis</name>
    <dbReference type="NCBI Taxonomy" id="354080"/>
    <lineage>
        <taxon>Eukaryota</taxon>
        <taxon>Fungi</taxon>
        <taxon>Dikarya</taxon>
        <taxon>Ascomycota</taxon>
        <taxon>Pezizomycotina</taxon>
        <taxon>Leotiomycetes</taxon>
        <taxon>Helotiales</taxon>
        <taxon>Tricladiaceae</taxon>
        <taxon>Cudoniella</taxon>
    </lineage>
</organism>
<dbReference type="EMBL" id="JAAMPI010000932">
    <property type="protein sequence ID" value="KAF4627656.1"/>
    <property type="molecule type" value="Genomic_DNA"/>
</dbReference>
<evidence type="ECO:0000256" key="1">
    <source>
        <dbReference type="ARBA" id="ARBA00023002"/>
    </source>
</evidence>
<keyword evidence="4" id="KW-1185">Reference proteome</keyword>
<feature type="domain" description="NADP-dependent oxidoreductase" evidence="2">
    <location>
        <begin position="21"/>
        <end position="130"/>
    </location>
</feature>
<dbReference type="GO" id="GO:0005737">
    <property type="term" value="C:cytoplasm"/>
    <property type="evidence" value="ECO:0007669"/>
    <property type="project" value="TreeGrafter"/>
</dbReference>
<sequence>MPTKPTPLRKLGKDGPLVPALGQGLMGLSVAYGTIPNDEERFKLLDRAVEIGSTFWDSADLYGDSEALIGKWFERTGKRSEIFLASKFGYVGKVSKEKMEFDIISTGEYCKQACEKSLKQLGTDYIDLCEFFYLDHLFLFSGFL</sequence>
<gene>
    <name evidence="3" type="ORF">G7Y89_g10502</name>
</gene>
<dbReference type="PANTHER" id="PTHR43625">
    <property type="entry name" value="AFLATOXIN B1 ALDEHYDE REDUCTASE"/>
    <property type="match status" value="1"/>
</dbReference>
<dbReference type="InterPro" id="IPR036812">
    <property type="entry name" value="NAD(P)_OxRdtase_dom_sf"/>
</dbReference>
<dbReference type="Gene3D" id="3.20.20.100">
    <property type="entry name" value="NADP-dependent oxidoreductase domain"/>
    <property type="match status" value="1"/>
</dbReference>
<dbReference type="SUPFAM" id="SSF51430">
    <property type="entry name" value="NAD(P)-linked oxidoreductase"/>
    <property type="match status" value="1"/>
</dbReference>
<reference evidence="3 4" key="1">
    <citation type="submission" date="2020-03" db="EMBL/GenBank/DDBJ databases">
        <title>Draft Genome Sequence of Cudoniella acicularis.</title>
        <authorList>
            <person name="Buettner E."/>
            <person name="Kellner H."/>
        </authorList>
    </citation>
    <scope>NUCLEOTIDE SEQUENCE [LARGE SCALE GENOMIC DNA]</scope>
    <source>
        <strain evidence="3 4">DSM 108380</strain>
    </source>
</reference>
<comment type="caution">
    <text evidence="3">The sequence shown here is derived from an EMBL/GenBank/DDBJ whole genome shotgun (WGS) entry which is preliminary data.</text>
</comment>
<dbReference type="PANTHER" id="PTHR43625:SF40">
    <property type="entry name" value="ALDO-KETO REDUCTASE YAKC [NADP(+)]"/>
    <property type="match status" value="1"/>
</dbReference>
<keyword evidence="1" id="KW-0560">Oxidoreductase</keyword>
<dbReference type="Pfam" id="PF00248">
    <property type="entry name" value="Aldo_ket_red"/>
    <property type="match status" value="1"/>
</dbReference>
<evidence type="ECO:0000259" key="2">
    <source>
        <dbReference type="Pfam" id="PF00248"/>
    </source>
</evidence>
<name>A0A8H4VYZ5_9HELO</name>
<evidence type="ECO:0000313" key="3">
    <source>
        <dbReference type="EMBL" id="KAF4627656.1"/>
    </source>
</evidence>
<accession>A0A8H4VYZ5</accession>
<dbReference type="GO" id="GO:0016491">
    <property type="term" value="F:oxidoreductase activity"/>
    <property type="evidence" value="ECO:0007669"/>
    <property type="project" value="UniProtKB-KW"/>
</dbReference>
<dbReference type="InterPro" id="IPR050791">
    <property type="entry name" value="Aldo-Keto_reductase"/>
</dbReference>
<dbReference type="AlphaFoldDB" id="A0A8H4VYZ5"/>
<evidence type="ECO:0000313" key="4">
    <source>
        <dbReference type="Proteomes" id="UP000566819"/>
    </source>
</evidence>